<dbReference type="InterPro" id="IPR011256">
    <property type="entry name" value="Reg_factor_effector_dom_sf"/>
</dbReference>
<sequence>MKTIKIILIVLAILVIALVAFYAYYGGFKKIDVSVAKAGGDVIIYEEIQGDYKQSGVIMDKIYYALLNEDNIETFKGFGIYYDNPQKVEKSKLRSEAGCILEEKDIDKLPMLENKYTIRTFPEKEYMITEFPYKGKISIFFSIMKVYPALNKYAKLNGYQEDTPVMEIYDIPNNKILYRKELIKE</sequence>
<dbReference type="Proteomes" id="UP000619238">
    <property type="component" value="Unassembled WGS sequence"/>
</dbReference>
<proteinExistence type="predicted"/>
<evidence type="ECO:0000259" key="2">
    <source>
        <dbReference type="Pfam" id="PF06445"/>
    </source>
</evidence>
<dbReference type="Pfam" id="PF06445">
    <property type="entry name" value="GyrI-like"/>
    <property type="match status" value="1"/>
</dbReference>
<keyword evidence="4" id="KW-1185">Reference proteome</keyword>
<gene>
    <name evidence="3" type="ORF">H2O64_05420</name>
</gene>
<protein>
    <submittedName>
        <fullName evidence="3">GyrI-like domain-containing protein</fullName>
    </submittedName>
</protein>
<accession>A0ABR7Q6B8</accession>
<name>A0ABR7Q6B8_9FLAO</name>
<feature type="transmembrane region" description="Helical" evidence="1">
    <location>
        <begin position="6"/>
        <end position="25"/>
    </location>
</feature>
<keyword evidence="1" id="KW-1133">Transmembrane helix</keyword>
<dbReference type="RefSeq" id="WP_187561140.1">
    <property type="nucleotide sequence ID" value="NZ_JACGWS010000002.1"/>
</dbReference>
<keyword evidence="1" id="KW-0472">Membrane</keyword>
<dbReference type="Gene3D" id="3.20.80.10">
    <property type="entry name" value="Regulatory factor, effector binding domain"/>
    <property type="match status" value="1"/>
</dbReference>
<evidence type="ECO:0000256" key="1">
    <source>
        <dbReference type="SAM" id="Phobius"/>
    </source>
</evidence>
<dbReference type="SUPFAM" id="SSF55136">
    <property type="entry name" value="Probable bacterial effector-binding domain"/>
    <property type="match status" value="1"/>
</dbReference>
<dbReference type="EMBL" id="JACGWS010000002">
    <property type="protein sequence ID" value="MBC8754100.1"/>
    <property type="molecule type" value="Genomic_DNA"/>
</dbReference>
<dbReference type="PANTHER" id="PTHR15949:SF3">
    <property type="entry name" value="TESTIS-EXPRESSED PROTEIN 264"/>
    <property type="match status" value="1"/>
</dbReference>
<dbReference type="PANTHER" id="PTHR15949">
    <property type="entry name" value="TESTIS-EXPRESSED PROTEIN 264"/>
    <property type="match status" value="1"/>
</dbReference>
<organism evidence="3 4">
    <name type="scientific">Kordia aestuariivivens</name>
    <dbReference type="NCBI Taxonomy" id="2759037"/>
    <lineage>
        <taxon>Bacteria</taxon>
        <taxon>Pseudomonadati</taxon>
        <taxon>Bacteroidota</taxon>
        <taxon>Flavobacteriia</taxon>
        <taxon>Flavobacteriales</taxon>
        <taxon>Flavobacteriaceae</taxon>
        <taxon>Kordia</taxon>
    </lineage>
</organism>
<dbReference type="InterPro" id="IPR029442">
    <property type="entry name" value="GyrI-like"/>
</dbReference>
<comment type="caution">
    <text evidence="3">The sequence shown here is derived from an EMBL/GenBank/DDBJ whole genome shotgun (WGS) entry which is preliminary data.</text>
</comment>
<feature type="domain" description="GyrI-like small molecule binding" evidence="2">
    <location>
        <begin position="65"/>
        <end position="172"/>
    </location>
</feature>
<evidence type="ECO:0000313" key="4">
    <source>
        <dbReference type="Proteomes" id="UP000619238"/>
    </source>
</evidence>
<keyword evidence="1" id="KW-0812">Transmembrane</keyword>
<evidence type="ECO:0000313" key="3">
    <source>
        <dbReference type="EMBL" id="MBC8754100.1"/>
    </source>
</evidence>
<reference evidence="3 4" key="1">
    <citation type="submission" date="2020-07" db="EMBL/GenBank/DDBJ databases">
        <title>Description of Kordia aestuariivivens sp. nov., isolated from a tidal flat.</title>
        <authorList>
            <person name="Park S."/>
            <person name="Yoon J.-H."/>
        </authorList>
    </citation>
    <scope>NUCLEOTIDE SEQUENCE [LARGE SCALE GENOMIC DNA]</scope>
    <source>
        <strain evidence="3 4">YSTF-M3</strain>
    </source>
</reference>